<keyword evidence="3" id="KW-1185">Reference proteome</keyword>
<accession>A0A3N5DMS2</accession>
<dbReference type="RefSeq" id="WP_123881373.1">
    <property type="nucleotide sequence ID" value="NZ_RPFZ01000001.1"/>
</dbReference>
<dbReference type="OrthoDB" id="7282816at2"/>
<gene>
    <name evidence="2" type="ORF">EG799_11620</name>
</gene>
<dbReference type="Proteomes" id="UP000275232">
    <property type="component" value="Unassembled WGS sequence"/>
</dbReference>
<proteinExistence type="predicted"/>
<dbReference type="EMBL" id="RPFZ01000001">
    <property type="protein sequence ID" value="RPF72195.1"/>
    <property type="molecule type" value="Genomic_DNA"/>
</dbReference>
<dbReference type="AlphaFoldDB" id="A0A3N5DMS2"/>
<evidence type="ECO:0000313" key="3">
    <source>
        <dbReference type="Proteomes" id="UP000275232"/>
    </source>
</evidence>
<sequence>MSMTASAPGASSAARDNSRWTGVKAAAFLRHLALGGNATRAAAAVGMSRKSAYSLRARAPQFAQAWEVALHDWRQMREVARLRRRVVHPVLDRRPRASCRGEERSGRPGDGSGREG</sequence>
<evidence type="ECO:0000256" key="1">
    <source>
        <dbReference type="SAM" id="MobiDB-lite"/>
    </source>
</evidence>
<comment type="caution">
    <text evidence="2">The sequence shown here is derived from an EMBL/GenBank/DDBJ whole genome shotgun (WGS) entry which is preliminary data.</text>
</comment>
<evidence type="ECO:0008006" key="4">
    <source>
        <dbReference type="Google" id="ProtNLM"/>
    </source>
</evidence>
<feature type="region of interest" description="Disordered" evidence="1">
    <location>
        <begin position="92"/>
        <end position="116"/>
    </location>
</feature>
<reference evidence="2 3" key="1">
    <citation type="submission" date="2018-11" db="EMBL/GenBank/DDBJ databases">
        <title>Erythrobacter spongiae sp. nov., isolated from a marine sponge.</title>
        <authorList>
            <person name="Zhuang L."/>
            <person name="Luo L."/>
        </authorList>
    </citation>
    <scope>NUCLEOTIDE SEQUENCE [LARGE SCALE GENOMIC DNA]</scope>
    <source>
        <strain evidence="2 3">HN-E23</strain>
    </source>
</reference>
<evidence type="ECO:0000313" key="2">
    <source>
        <dbReference type="EMBL" id="RPF72195.1"/>
    </source>
</evidence>
<organism evidence="2 3">
    <name type="scientific">Aurantiacibacter spongiae</name>
    <dbReference type="NCBI Taxonomy" id="2488860"/>
    <lineage>
        <taxon>Bacteria</taxon>
        <taxon>Pseudomonadati</taxon>
        <taxon>Pseudomonadota</taxon>
        <taxon>Alphaproteobacteria</taxon>
        <taxon>Sphingomonadales</taxon>
        <taxon>Erythrobacteraceae</taxon>
        <taxon>Aurantiacibacter</taxon>
    </lineage>
</organism>
<name>A0A3N5DMS2_9SPHN</name>
<protein>
    <recommendedName>
        <fullName evidence="4">LysR family transcriptional regulator</fullName>
    </recommendedName>
</protein>